<dbReference type="RefSeq" id="WP_067649049.1">
    <property type="nucleotide sequence ID" value="NZ_CP015249.1"/>
</dbReference>
<dbReference type="KEGG" id="dko:I596_2922"/>
<feature type="chain" id="PRO_5007813746" description="DUF3887 domain-containing protein" evidence="1">
    <location>
        <begin position="21"/>
        <end position="130"/>
    </location>
</feature>
<keyword evidence="3" id="KW-1185">Reference proteome</keyword>
<evidence type="ECO:0000313" key="3">
    <source>
        <dbReference type="Proteomes" id="UP000076830"/>
    </source>
</evidence>
<evidence type="ECO:0000256" key="1">
    <source>
        <dbReference type="SAM" id="SignalP"/>
    </source>
</evidence>
<organism evidence="2 3">
    <name type="scientific">Dokdonella koreensis DS-123</name>
    <dbReference type="NCBI Taxonomy" id="1300342"/>
    <lineage>
        <taxon>Bacteria</taxon>
        <taxon>Pseudomonadati</taxon>
        <taxon>Pseudomonadota</taxon>
        <taxon>Gammaproteobacteria</taxon>
        <taxon>Lysobacterales</taxon>
        <taxon>Rhodanobacteraceae</taxon>
        <taxon>Dokdonella</taxon>
    </lineage>
</organism>
<dbReference type="EMBL" id="CP015249">
    <property type="protein sequence ID" value="ANB18915.1"/>
    <property type="molecule type" value="Genomic_DNA"/>
</dbReference>
<accession>A0A160DWB0</accession>
<dbReference type="Proteomes" id="UP000076830">
    <property type="component" value="Chromosome"/>
</dbReference>
<sequence>MARRIAGAAVLALCCGLAQAAPLTATARCEQRASTLLDALSRADYAGAGTAFSAALAGRLPPAALETLWTETGAAHGALRVIGRLHGGVVNGRSEVFVPLMFEKTTVTADVVCDPDGSIGDFRLTPPRAH</sequence>
<protein>
    <recommendedName>
        <fullName evidence="4">DUF3887 domain-containing protein</fullName>
    </recommendedName>
</protein>
<evidence type="ECO:0008006" key="4">
    <source>
        <dbReference type="Google" id="ProtNLM"/>
    </source>
</evidence>
<evidence type="ECO:0000313" key="2">
    <source>
        <dbReference type="EMBL" id="ANB18915.1"/>
    </source>
</evidence>
<keyword evidence="1" id="KW-0732">Signal</keyword>
<name>A0A160DWB0_9GAMM</name>
<reference evidence="2 3" key="1">
    <citation type="submission" date="2016-04" db="EMBL/GenBank/DDBJ databases">
        <title>Complete genome sequence of Dokdonella koreensis DS-123T.</title>
        <authorList>
            <person name="Kim J.F."/>
            <person name="Lee H."/>
            <person name="Kwak M.-J."/>
        </authorList>
    </citation>
    <scope>NUCLEOTIDE SEQUENCE [LARGE SCALE GENOMIC DNA]</scope>
    <source>
        <strain evidence="2 3">DS-123</strain>
    </source>
</reference>
<dbReference type="Gene3D" id="3.10.450.590">
    <property type="match status" value="1"/>
</dbReference>
<gene>
    <name evidence="2" type="ORF">I596_2922</name>
</gene>
<dbReference type="AlphaFoldDB" id="A0A160DWB0"/>
<proteinExistence type="predicted"/>
<dbReference type="STRING" id="1300342.I596_2922"/>
<feature type="signal peptide" evidence="1">
    <location>
        <begin position="1"/>
        <end position="20"/>
    </location>
</feature>